<evidence type="ECO:0000313" key="3">
    <source>
        <dbReference type="Proteomes" id="UP000799330"/>
    </source>
</evidence>
<evidence type="ECO:0000259" key="1">
    <source>
        <dbReference type="Pfam" id="PF05050"/>
    </source>
</evidence>
<organism evidence="2 3">
    <name type="scientific">Microcystis aeruginosa G11-04</name>
    <dbReference type="NCBI Taxonomy" id="2685956"/>
    <lineage>
        <taxon>Bacteria</taxon>
        <taxon>Bacillati</taxon>
        <taxon>Cyanobacteriota</taxon>
        <taxon>Cyanophyceae</taxon>
        <taxon>Oscillatoriophycideae</taxon>
        <taxon>Chroococcales</taxon>
        <taxon>Microcystaceae</taxon>
        <taxon>Microcystis</taxon>
    </lineage>
</organism>
<dbReference type="SUPFAM" id="SSF53335">
    <property type="entry name" value="S-adenosyl-L-methionine-dependent methyltransferases"/>
    <property type="match status" value="1"/>
</dbReference>
<dbReference type="PANTHER" id="PTHR34203:SF15">
    <property type="entry name" value="SLL1173 PROTEIN"/>
    <property type="match status" value="1"/>
</dbReference>
<reference evidence="2" key="1">
    <citation type="journal article" date="2019" name="Mol. Ecol.">
        <title>Genome evolution and host-microbiome shifts correspond with intraspecific niche divergence within harmful algal bloom-forming Microcystis aeruginosa.</title>
        <authorList>
            <person name="Jackrel S.L."/>
            <person name="White J.D."/>
            <person name="Evans J.T."/>
            <person name="Buffin K."/>
            <person name="Hayden K."/>
            <person name="Sarnelle O."/>
            <person name="Denef V.J."/>
        </authorList>
    </citation>
    <scope>NUCLEOTIDE SEQUENCE</scope>
    <source>
        <strain evidence="2">G11-04</strain>
    </source>
</reference>
<name>A0A966FYE9_MICAE</name>
<dbReference type="InterPro" id="IPR052514">
    <property type="entry name" value="SAM-dependent_MTase"/>
</dbReference>
<dbReference type="NCBIfam" id="TIGR01444">
    <property type="entry name" value="fkbM_fam"/>
    <property type="match status" value="1"/>
</dbReference>
<evidence type="ECO:0000313" key="2">
    <source>
        <dbReference type="EMBL" id="NCS56551.1"/>
    </source>
</evidence>
<dbReference type="Gene3D" id="3.40.50.150">
    <property type="entry name" value="Vaccinia Virus protein VP39"/>
    <property type="match status" value="1"/>
</dbReference>
<dbReference type="PANTHER" id="PTHR34203">
    <property type="entry name" value="METHYLTRANSFERASE, FKBM FAMILY PROTEIN"/>
    <property type="match status" value="1"/>
</dbReference>
<sequence>MIAKKITFSNGLECYYSSSKEETEYIFSEIFTERQYERHDIVIKEGDVIFDVGANIGLFSIFVKGVEPTAKVFAFEPISPTFEVLQKNIHLHSLEDVVLFNYGLSSENNPAKIFTFYPNMSANSTTKPEDTLAELEDIEVDQNSSKIENLFEEFFQEKEQVACEVRTLSSVINELGIDSIDLLKIDVEGEEYEVFQSIEAKDWPKIKQIVAEIHDQKRRLKQISQMLADNGFKIQLEKRDLLPSTFVDIFHLYAVR</sequence>
<protein>
    <submittedName>
        <fullName evidence="2">FkbM family methyltransferase</fullName>
    </submittedName>
</protein>
<dbReference type="InterPro" id="IPR006342">
    <property type="entry name" value="FkbM_mtfrase"/>
</dbReference>
<keyword evidence="2" id="KW-0489">Methyltransferase</keyword>
<dbReference type="Pfam" id="PF05050">
    <property type="entry name" value="Methyltransf_21"/>
    <property type="match status" value="1"/>
</dbReference>
<accession>A0A966FYE9</accession>
<dbReference type="GO" id="GO:0032259">
    <property type="term" value="P:methylation"/>
    <property type="evidence" value="ECO:0007669"/>
    <property type="project" value="UniProtKB-KW"/>
</dbReference>
<dbReference type="AlphaFoldDB" id="A0A966FYE9"/>
<keyword evidence="2" id="KW-0808">Transferase</keyword>
<dbReference type="InterPro" id="IPR029063">
    <property type="entry name" value="SAM-dependent_MTases_sf"/>
</dbReference>
<comment type="caution">
    <text evidence="2">The sequence shown here is derived from an EMBL/GenBank/DDBJ whole genome shotgun (WGS) entry which is preliminary data.</text>
</comment>
<dbReference type="GO" id="GO:0008168">
    <property type="term" value="F:methyltransferase activity"/>
    <property type="evidence" value="ECO:0007669"/>
    <property type="project" value="UniProtKB-KW"/>
</dbReference>
<dbReference type="EMBL" id="JAADAI010000060">
    <property type="protein sequence ID" value="NCS56551.1"/>
    <property type="molecule type" value="Genomic_DNA"/>
</dbReference>
<feature type="domain" description="Methyltransferase FkbM" evidence="1">
    <location>
        <begin position="51"/>
        <end position="234"/>
    </location>
</feature>
<dbReference type="Proteomes" id="UP000799330">
    <property type="component" value="Unassembled WGS sequence"/>
</dbReference>
<gene>
    <name evidence="2" type="ORF">GPJ16_06180</name>
</gene>
<proteinExistence type="predicted"/>